<keyword evidence="7" id="KW-0812">Transmembrane</keyword>
<dbReference type="InterPro" id="IPR038054">
    <property type="entry name" value="LD_TPept-like_central_sf"/>
</dbReference>
<dbReference type="SUPFAM" id="SSF141523">
    <property type="entry name" value="L,D-transpeptidase catalytic domain-like"/>
    <property type="match status" value="1"/>
</dbReference>
<evidence type="ECO:0000256" key="6">
    <source>
        <dbReference type="PROSITE-ProRule" id="PRU01373"/>
    </source>
</evidence>
<evidence type="ECO:0000256" key="3">
    <source>
        <dbReference type="ARBA" id="ARBA00022960"/>
    </source>
</evidence>
<keyword evidence="2" id="KW-0808">Transferase</keyword>
<dbReference type="PANTHER" id="PTHR30582">
    <property type="entry name" value="L,D-TRANSPEPTIDASE"/>
    <property type="match status" value="1"/>
</dbReference>
<dbReference type="GO" id="GO:0016740">
    <property type="term" value="F:transferase activity"/>
    <property type="evidence" value="ECO:0007669"/>
    <property type="project" value="UniProtKB-KW"/>
</dbReference>
<keyword evidence="5 6" id="KW-0961">Cell wall biogenesis/degradation</keyword>
<dbReference type="GO" id="GO:0071972">
    <property type="term" value="F:peptidoglycan L,D-transpeptidase activity"/>
    <property type="evidence" value="ECO:0007669"/>
    <property type="project" value="TreeGrafter"/>
</dbReference>
<feature type="active site" description="Proton donor/acceptor" evidence="6">
    <location>
        <position position="414"/>
    </location>
</feature>
<dbReference type="InterPro" id="IPR050979">
    <property type="entry name" value="LD-transpeptidase"/>
</dbReference>
<evidence type="ECO:0000256" key="4">
    <source>
        <dbReference type="ARBA" id="ARBA00022984"/>
    </source>
</evidence>
<evidence type="ECO:0000256" key="1">
    <source>
        <dbReference type="ARBA" id="ARBA00004752"/>
    </source>
</evidence>
<dbReference type="SUPFAM" id="SSF143985">
    <property type="entry name" value="L,D-transpeptidase pre-catalytic domain-like"/>
    <property type="match status" value="1"/>
</dbReference>
<reference evidence="9 10" key="1">
    <citation type="journal article" date="2015" name="Genome Announc.">
        <title>Genome Sequence of Lactobacillus curieae CCTCC M 2011381T, a Novel Producer of Gamma-aminobutyric Acid.</title>
        <authorList>
            <person name="Wang Y."/>
            <person name="Wang Y."/>
            <person name="Lang C."/>
            <person name="Wei D."/>
            <person name="Xu P."/>
            <person name="Xie J."/>
        </authorList>
    </citation>
    <scope>NUCLEOTIDE SEQUENCE [LARGE SCALE GENOMIC DNA]</scope>
    <source>
        <strain evidence="9 10">CCTCC M 2011381</strain>
    </source>
</reference>
<dbReference type="InterPro" id="IPR005490">
    <property type="entry name" value="LD_TPept_cat_dom"/>
</dbReference>
<evidence type="ECO:0000313" key="9">
    <source>
        <dbReference type="EMBL" id="AQW20496.1"/>
    </source>
</evidence>
<dbReference type="InterPro" id="IPR038063">
    <property type="entry name" value="Transpep_catalytic_dom"/>
</dbReference>
<dbReference type="GO" id="GO:0071555">
    <property type="term" value="P:cell wall organization"/>
    <property type="evidence" value="ECO:0007669"/>
    <property type="project" value="UniProtKB-UniRule"/>
</dbReference>
<feature type="transmembrane region" description="Helical" evidence="7">
    <location>
        <begin position="21"/>
        <end position="41"/>
    </location>
</feature>
<comment type="pathway">
    <text evidence="1 6">Cell wall biogenesis; peptidoglycan biosynthesis.</text>
</comment>
<dbReference type="RefSeq" id="WP_035166815.1">
    <property type="nucleotide sequence ID" value="NZ_CP018906.1"/>
</dbReference>
<dbReference type="AlphaFoldDB" id="A0A1S6QFV8"/>
<protein>
    <recommendedName>
        <fullName evidence="8">L,D-TPase catalytic domain-containing protein</fullName>
    </recommendedName>
</protein>
<dbReference type="eggNOG" id="COG1376">
    <property type="taxonomic scope" value="Bacteria"/>
</dbReference>
<dbReference type="Pfam" id="PF12229">
    <property type="entry name" value="PG_binding_4"/>
    <property type="match status" value="1"/>
</dbReference>
<dbReference type="KEGG" id="lcu:PL11_000285"/>
<dbReference type="Gene3D" id="2.40.440.10">
    <property type="entry name" value="L,D-transpeptidase catalytic domain-like"/>
    <property type="match status" value="1"/>
</dbReference>
<keyword evidence="7" id="KW-1133">Transmembrane helix</keyword>
<dbReference type="OrthoDB" id="3176960at2"/>
<dbReference type="InterPro" id="IPR022029">
    <property type="entry name" value="YoaR-like_PG-bd"/>
</dbReference>
<name>A0A1S6QFV8_9LACO</name>
<dbReference type="GO" id="GO:0008360">
    <property type="term" value="P:regulation of cell shape"/>
    <property type="evidence" value="ECO:0007669"/>
    <property type="project" value="UniProtKB-UniRule"/>
</dbReference>
<keyword evidence="10" id="KW-1185">Reference proteome</keyword>
<sequence length="463" mass="51530">MTRREQHKNKQKQKRARRLKVGVASVLTVAVIGSMGVWGYYRNHFKMANINGVNVSGLTIAQATDKLNTAAGNKTNDLVVKGSRVKVDQAQVSELFNNRSSMSMLANPSMTTGVAISKAQQTKRLTVLLPKFKKQVDEINAAKKPTTNTKVNLVDGKVVVKEGTQGTQLDKKWMVKQFKYQAKRDLEISVPKKVLKIDSPSSQAVKDEKQKLQELMNHKVTVKTYNKDLKFKASDYLTNAVQTAPGKYKFDSSKLAARIKQLANKIDTLGKPYKLKVHSGQTRVVQGGTYGWQVNQTALTKNIMKHLQANAKTTMNLKHYAIGRGYGEKNVGKTRVEVDLKNLMEYVYVNGKLKVKTPVMSGTVTGGNKTPQGTFYILYKQRHATLRGKNNDGSKYASPVNYWVPITTDGVGLHDSPWQPASVYGNPSARSQYHSHGCVNNPPSVMGKVFKYTSVNEPVVIYY</sequence>
<keyword evidence="3 6" id="KW-0133">Cell shape</keyword>
<keyword evidence="7" id="KW-0472">Membrane</keyword>
<dbReference type="PROSITE" id="PS52029">
    <property type="entry name" value="LD_TPASE"/>
    <property type="match status" value="1"/>
</dbReference>
<gene>
    <name evidence="9" type="ORF">PL11_000285</name>
</gene>
<dbReference type="Gene3D" id="3.10.20.800">
    <property type="match status" value="1"/>
</dbReference>
<dbReference type="EMBL" id="CP018906">
    <property type="protein sequence ID" value="AQW20496.1"/>
    <property type="molecule type" value="Genomic_DNA"/>
</dbReference>
<dbReference type="CDD" id="cd16913">
    <property type="entry name" value="YkuD_like"/>
    <property type="match status" value="1"/>
</dbReference>
<evidence type="ECO:0000259" key="8">
    <source>
        <dbReference type="PROSITE" id="PS52029"/>
    </source>
</evidence>
<feature type="active site" description="Nucleophile" evidence="6">
    <location>
        <position position="438"/>
    </location>
</feature>
<accession>A0A1S6QFV8</accession>
<dbReference type="GO" id="GO:0005576">
    <property type="term" value="C:extracellular region"/>
    <property type="evidence" value="ECO:0007669"/>
    <property type="project" value="TreeGrafter"/>
</dbReference>
<evidence type="ECO:0000256" key="5">
    <source>
        <dbReference type="ARBA" id="ARBA00023316"/>
    </source>
</evidence>
<organism evidence="9 10">
    <name type="scientific">Lentilactobacillus curieae</name>
    <dbReference type="NCBI Taxonomy" id="1138822"/>
    <lineage>
        <taxon>Bacteria</taxon>
        <taxon>Bacillati</taxon>
        <taxon>Bacillota</taxon>
        <taxon>Bacilli</taxon>
        <taxon>Lactobacillales</taxon>
        <taxon>Lactobacillaceae</taxon>
        <taxon>Lentilactobacillus</taxon>
    </lineage>
</organism>
<feature type="domain" description="L,D-TPase catalytic" evidence="8">
    <location>
        <begin position="334"/>
        <end position="462"/>
    </location>
</feature>
<evidence type="ECO:0000256" key="2">
    <source>
        <dbReference type="ARBA" id="ARBA00022679"/>
    </source>
</evidence>
<dbReference type="GO" id="GO:0018104">
    <property type="term" value="P:peptidoglycan-protein cross-linking"/>
    <property type="evidence" value="ECO:0007669"/>
    <property type="project" value="TreeGrafter"/>
</dbReference>
<dbReference type="UniPathway" id="UPA00219"/>
<dbReference type="Proteomes" id="UP000030361">
    <property type="component" value="Chromosome"/>
</dbReference>
<evidence type="ECO:0000256" key="7">
    <source>
        <dbReference type="SAM" id="Phobius"/>
    </source>
</evidence>
<keyword evidence="4 6" id="KW-0573">Peptidoglycan synthesis</keyword>
<dbReference type="PANTHER" id="PTHR30582:SF33">
    <property type="entry name" value="EXPORTED PROTEIN"/>
    <property type="match status" value="1"/>
</dbReference>
<proteinExistence type="predicted"/>
<evidence type="ECO:0000313" key="10">
    <source>
        <dbReference type="Proteomes" id="UP000030361"/>
    </source>
</evidence>
<dbReference type="Pfam" id="PF03734">
    <property type="entry name" value="YkuD"/>
    <property type="match status" value="1"/>
</dbReference>